<evidence type="ECO:0000313" key="3">
    <source>
        <dbReference type="Proteomes" id="UP000248706"/>
    </source>
</evidence>
<feature type="transmembrane region" description="Helical" evidence="1">
    <location>
        <begin position="161"/>
        <end position="183"/>
    </location>
</feature>
<dbReference type="AlphaFoldDB" id="A0A328VK34"/>
<dbReference type="EMBL" id="MCIF01000002">
    <property type="protein sequence ID" value="RAQ97459.1"/>
    <property type="molecule type" value="Genomic_DNA"/>
</dbReference>
<organism evidence="2 3">
    <name type="scientific">Thermogemmatispora tikiterensis</name>
    <dbReference type="NCBI Taxonomy" id="1825093"/>
    <lineage>
        <taxon>Bacteria</taxon>
        <taxon>Bacillati</taxon>
        <taxon>Chloroflexota</taxon>
        <taxon>Ktedonobacteria</taxon>
        <taxon>Thermogemmatisporales</taxon>
        <taxon>Thermogemmatisporaceae</taxon>
        <taxon>Thermogemmatispora</taxon>
    </lineage>
</organism>
<evidence type="ECO:0008006" key="4">
    <source>
        <dbReference type="Google" id="ProtNLM"/>
    </source>
</evidence>
<sequence length="267" mass="28506">MAWAILTAAFLASAVEFVEAFTIVLVVGLTINWRSSLVGTVAAAATLALLVGALGLALVYWIPLALLRLVIGILLILFGLKWLKKAILRYSGLKPLHDEEAIFEEQMATLRARGEQPRPRLEPFGVALSYKTVLLEGLEVAFIVISFGSSAITPSCSASCALGTAALGASAAGLLVVLVGLLLQAPLKRVPENTLKFLVGIMLTTFGTFWSGEGLGINWPLEDAFLLVLAAFYLLCSALLVLWLKDQARRRVAPGFSSASLPERGGR</sequence>
<evidence type="ECO:0000256" key="1">
    <source>
        <dbReference type="SAM" id="Phobius"/>
    </source>
</evidence>
<keyword evidence="1" id="KW-0812">Transmembrane</keyword>
<dbReference type="RefSeq" id="WP_112431840.1">
    <property type="nucleotide sequence ID" value="NZ_MCIF01000002.1"/>
</dbReference>
<feature type="transmembrane region" description="Helical" evidence="1">
    <location>
        <begin position="224"/>
        <end position="244"/>
    </location>
</feature>
<keyword evidence="3" id="KW-1185">Reference proteome</keyword>
<feature type="transmembrane region" description="Helical" evidence="1">
    <location>
        <begin position="195"/>
        <end position="212"/>
    </location>
</feature>
<comment type="caution">
    <text evidence="2">The sequence shown here is derived from an EMBL/GenBank/DDBJ whole genome shotgun (WGS) entry which is preliminary data.</text>
</comment>
<name>A0A328VK34_9CHLR</name>
<feature type="transmembrane region" description="Helical" evidence="1">
    <location>
        <begin position="66"/>
        <end position="83"/>
    </location>
</feature>
<keyword evidence="1" id="KW-0472">Membrane</keyword>
<dbReference type="OrthoDB" id="571245at2"/>
<accession>A0A328VK34</accession>
<keyword evidence="1" id="KW-1133">Transmembrane helix</keyword>
<gene>
    <name evidence="2" type="ORF">A4R35_18115</name>
</gene>
<reference evidence="2 3" key="1">
    <citation type="submission" date="2016-08" db="EMBL/GenBank/DDBJ databases">
        <title>Analysis of Carbohydrate Active Enzymes in Thermogemmatispora T81 Reveals Carbohydrate Degradation Ability.</title>
        <authorList>
            <person name="Tomazini A."/>
            <person name="Lal S."/>
            <person name="Stott M."/>
            <person name="Henrissat B."/>
            <person name="Polikarpov I."/>
            <person name="Sparling R."/>
            <person name="Levin D.B."/>
        </authorList>
    </citation>
    <scope>NUCLEOTIDE SEQUENCE [LARGE SCALE GENOMIC DNA]</scope>
    <source>
        <strain evidence="2 3">T81</strain>
    </source>
</reference>
<feature type="transmembrane region" description="Helical" evidence="1">
    <location>
        <begin position="36"/>
        <end position="59"/>
    </location>
</feature>
<proteinExistence type="predicted"/>
<protein>
    <recommendedName>
        <fullName evidence="4">GDT1 family protein</fullName>
    </recommendedName>
</protein>
<evidence type="ECO:0000313" key="2">
    <source>
        <dbReference type="EMBL" id="RAQ97459.1"/>
    </source>
</evidence>
<dbReference type="Proteomes" id="UP000248706">
    <property type="component" value="Unassembled WGS sequence"/>
</dbReference>